<dbReference type="RefSeq" id="XP_001456973.1">
    <property type="nucleotide sequence ID" value="XM_001456936.1"/>
</dbReference>
<dbReference type="HOGENOM" id="CLU_2445542_0_0_1"/>
<sequence>MKLSKKVAQDQLDNQKTKKIKKNNKNISKEKMMQILKLVMLLADLYKDLDRLDEVYLSKFDECQKQGAKQKLKHLNLRTKSKSNLKEELK</sequence>
<dbReference type="AlphaFoldDB" id="A0E2Q9"/>
<evidence type="ECO:0000313" key="3">
    <source>
        <dbReference type="Proteomes" id="UP000000600"/>
    </source>
</evidence>
<dbReference type="InParanoid" id="A0E2Q9"/>
<evidence type="ECO:0000256" key="1">
    <source>
        <dbReference type="SAM" id="MobiDB-lite"/>
    </source>
</evidence>
<accession>A0E2Q9</accession>
<dbReference type="KEGG" id="ptm:GSPATT00022748001"/>
<reference evidence="2 3" key="1">
    <citation type="journal article" date="2006" name="Nature">
        <title>Global trends of whole-genome duplications revealed by the ciliate Paramecium tetraurelia.</title>
        <authorList>
            <consortium name="Genoscope"/>
            <person name="Aury J.-M."/>
            <person name="Jaillon O."/>
            <person name="Duret L."/>
            <person name="Noel B."/>
            <person name="Jubin C."/>
            <person name="Porcel B.M."/>
            <person name="Segurens B."/>
            <person name="Daubin V."/>
            <person name="Anthouard V."/>
            <person name="Aiach N."/>
            <person name="Arnaiz O."/>
            <person name="Billaut A."/>
            <person name="Beisson J."/>
            <person name="Blanc I."/>
            <person name="Bouhouche K."/>
            <person name="Camara F."/>
            <person name="Duharcourt S."/>
            <person name="Guigo R."/>
            <person name="Gogendeau D."/>
            <person name="Katinka M."/>
            <person name="Keller A.-M."/>
            <person name="Kissmehl R."/>
            <person name="Klotz C."/>
            <person name="Koll F."/>
            <person name="Le Moue A."/>
            <person name="Lepere C."/>
            <person name="Malinsky S."/>
            <person name="Nowacki M."/>
            <person name="Nowak J.K."/>
            <person name="Plattner H."/>
            <person name="Poulain J."/>
            <person name="Ruiz F."/>
            <person name="Serrano V."/>
            <person name="Zagulski M."/>
            <person name="Dessen P."/>
            <person name="Betermier M."/>
            <person name="Weissenbach J."/>
            <person name="Scarpelli C."/>
            <person name="Schachter V."/>
            <person name="Sperling L."/>
            <person name="Meyer E."/>
            <person name="Cohen J."/>
            <person name="Wincker P."/>
        </authorList>
    </citation>
    <scope>NUCLEOTIDE SEQUENCE [LARGE SCALE GENOMIC DNA]</scope>
    <source>
        <strain evidence="2 3">Stock d4-2</strain>
    </source>
</reference>
<organism evidence="2 3">
    <name type="scientific">Paramecium tetraurelia</name>
    <dbReference type="NCBI Taxonomy" id="5888"/>
    <lineage>
        <taxon>Eukaryota</taxon>
        <taxon>Sar</taxon>
        <taxon>Alveolata</taxon>
        <taxon>Ciliophora</taxon>
        <taxon>Intramacronucleata</taxon>
        <taxon>Oligohymenophorea</taxon>
        <taxon>Peniculida</taxon>
        <taxon>Parameciidae</taxon>
        <taxon>Paramecium</taxon>
    </lineage>
</organism>
<dbReference type="EMBL" id="CT868655">
    <property type="protein sequence ID" value="CAK89576.1"/>
    <property type="molecule type" value="Genomic_DNA"/>
</dbReference>
<keyword evidence="3" id="KW-1185">Reference proteome</keyword>
<dbReference type="Proteomes" id="UP000000600">
    <property type="component" value="Unassembled WGS sequence"/>
</dbReference>
<name>A0E2Q9_PARTE</name>
<dbReference type="GeneID" id="5042758"/>
<protein>
    <submittedName>
        <fullName evidence="2">Uncharacterized protein</fullName>
    </submittedName>
</protein>
<evidence type="ECO:0000313" key="2">
    <source>
        <dbReference type="EMBL" id="CAK89576.1"/>
    </source>
</evidence>
<feature type="region of interest" description="Disordered" evidence="1">
    <location>
        <begin position="1"/>
        <end position="25"/>
    </location>
</feature>
<gene>
    <name evidence="2" type="ORF">GSPATT00022748001</name>
</gene>
<proteinExistence type="predicted"/>